<reference evidence="2 3" key="1">
    <citation type="submission" date="2024-01" db="EMBL/GenBank/DDBJ databases">
        <title>Draft genome sequence of Gordonia sp. LSe1-13.</title>
        <authorList>
            <person name="Suphannarot A."/>
            <person name="Mingma R."/>
        </authorList>
    </citation>
    <scope>NUCLEOTIDE SEQUENCE [LARGE SCALE GENOMIC DNA]</scope>
    <source>
        <strain evidence="2 3">LSe1-13</strain>
    </source>
</reference>
<keyword evidence="3" id="KW-1185">Reference proteome</keyword>
<proteinExistence type="predicted"/>
<dbReference type="InterPro" id="IPR003399">
    <property type="entry name" value="Mce/MlaD"/>
</dbReference>
<accession>A0ABU7MEE7</accession>
<evidence type="ECO:0000313" key="3">
    <source>
        <dbReference type="Proteomes" id="UP001347146"/>
    </source>
</evidence>
<name>A0ABU7MEE7_9ACTN</name>
<organism evidence="2 3">
    <name type="scientific">Gordonia sesuvii</name>
    <dbReference type="NCBI Taxonomy" id="3116777"/>
    <lineage>
        <taxon>Bacteria</taxon>
        <taxon>Bacillati</taxon>
        <taxon>Actinomycetota</taxon>
        <taxon>Actinomycetes</taxon>
        <taxon>Mycobacteriales</taxon>
        <taxon>Gordoniaceae</taxon>
        <taxon>Gordonia</taxon>
    </lineage>
</organism>
<dbReference type="Pfam" id="PF02470">
    <property type="entry name" value="MlaD"/>
    <property type="match status" value="1"/>
</dbReference>
<comment type="caution">
    <text evidence="2">The sequence shown here is derived from an EMBL/GenBank/DDBJ whole genome shotgun (WGS) entry which is preliminary data.</text>
</comment>
<protein>
    <submittedName>
        <fullName evidence="2">MlaD family protein</fullName>
    </submittedName>
</protein>
<evidence type="ECO:0000313" key="2">
    <source>
        <dbReference type="EMBL" id="MEE3851011.1"/>
    </source>
</evidence>
<dbReference type="EMBL" id="JAZDUF010000003">
    <property type="protein sequence ID" value="MEE3851011.1"/>
    <property type="molecule type" value="Genomic_DNA"/>
</dbReference>
<dbReference type="Proteomes" id="UP001347146">
    <property type="component" value="Unassembled WGS sequence"/>
</dbReference>
<gene>
    <name evidence="2" type="ORF">VZC37_11755</name>
</gene>
<dbReference type="RefSeq" id="WP_330432680.1">
    <property type="nucleotide sequence ID" value="NZ_JAZDUF010000003.1"/>
</dbReference>
<feature type="domain" description="Mce/MlaD" evidence="1">
    <location>
        <begin position="47"/>
        <end position="95"/>
    </location>
</feature>
<evidence type="ECO:0000259" key="1">
    <source>
        <dbReference type="Pfam" id="PF02470"/>
    </source>
</evidence>
<sequence length="351" mass="37080">MAEFRIPGMSAEPATYRRRALAFLAGLALLVGTIVVVDRVVPDDSMQVTMSTSTVAGGIQAGASVVLNGSQVGRVTQVSVPVPDVYEVTLELDPERLGDSTDVLTDTAMVSYAPENLFGIAAVVLYGQPGGDPLRDGSTFSPPEPQDATLTTLLHNLSDLQNEAFDPYVGDVLDIANQATLGLLPLFGAIGQIASDVADTQVVTPRETLPQYTQLIAQVRGTVDDLLPGIKQIMDWQAPREPGYLERSQKGLEATAGPFIDDLTRLLADDALGQTAPLMPVITEVLQRVQDTFPDARRNGIQIATLIERLRRSLPDAPGGPVLNVDVVLKSAPGVAAALGLPAARTGGGQR</sequence>